<feature type="region of interest" description="Disordered" evidence="1">
    <location>
        <begin position="249"/>
        <end position="350"/>
    </location>
</feature>
<protein>
    <recommendedName>
        <fullName evidence="4">Chromatin target of PRMT1 protein C-terminal domain-containing protein</fullName>
    </recommendedName>
</protein>
<feature type="region of interest" description="Disordered" evidence="1">
    <location>
        <begin position="213"/>
        <end position="237"/>
    </location>
</feature>
<evidence type="ECO:0008006" key="4">
    <source>
        <dbReference type="Google" id="ProtNLM"/>
    </source>
</evidence>
<dbReference type="GO" id="GO:0000340">
    <property type="term" value="F:RNA 7-methylguanosine cap binding"/>
    <property type="evidence" value="ECO:0007669"/>
    <property type="project" value="InterPro"/>
</dbReference>
<dbReference type="Pfam" id="PF10309">
    <property type="entry name" value="NCBP3"/>
    <property type="match status" value="1"/>
</dbReference>
<dbReference type="EMBL" id="KN831978">
    <property type="protein sequence ID" value="KIO03126.1"/>
    <property type="molecule type" value="Genomic_DNA"/>
</dbReference>
<dbReference type="Proteomes" id="UP000054217">
    <property type="component" value="Unassembled WGS sequence"/>
</dbReference>
<feature type="compositionally biased region" description="Basic and acidic residues" evidence="1">
    <location>
        <begin position="310"/>
        <end position="328"/>
    </location>
</feature>
<gene>
    <name evidence="2" type="ORF">M404DRAFT_1001744</name>
</gene>
<dbReference type="InterPro" id="IPR019416">
    <property type="entry name" value="NCBP3"/>
</dbReference>
<dbReference type="GO" id="GO:0005634">
    <property type="term" value="C:nucleus"/>
    <property type="evidence" value="ECO:0007669"/>
    <property type="project" value="TreeGrafter"/>
</dbReference>
<evidence type="ECO:0000313" key="3">
    <source>
        <dbReference type="Proteomes" id="UP000054217"/>
    </source>
</evidence>
<dbReference type="PANTHER" id="PTHR16291">
    <property type="entry name" value="NUCLEAR CAP-BINDING PROTEIN SUBUNIT 3"/>
    <property type="match status" value="1"/>
</dbReference>
<dbReference type="AlphaFoldDB" id="A0A0C3P6C6"/>
<feature type="region of interest" description="Disordered" evidence="1">
    <location>
        <begin position="1"/>
        <end position="40"/>
    </location>
</feature>
<reference evidence="2 3" key="1">
    <citation type="submission" date="2014-04" db="EMBL/GenBank/DDBJ databases">
        <authorList>
            <consortium name="DOE Joint Genome Institute"/>
            <person name="Kuo A."/>
            <person name="Kohler A."/>
            <person name="Costa M.D."/>
            <person name="Nagy L.G."/>
            <person name="Floudas D."/>
            <person name="Copeland A."/>
            <person name="Barry K.W."/>
            <person name="Cichocki N."/>
            <person name="Veneault-Fourrey C."/>
            <person name="LaButti K."/>
            <person name="Lindquist E.A."/>
            <person name="Lipzen A."/>
            <person name="Lundell T."/>
            <person name="Morin E."/>
            <person name="Murat C."/>
            <person name="Sun H."/>
            <person name="Tunlid A."/>
            <person name="Henrissat B."/>
            <person name="Grigoriev I.V."/>
            <person name="Hibbett D.S."/>
            <person name="Martin F."/>
            <person name="Nordberg H.P."/>
            <person name="Cantor M.N."/>
            <person name="Hua S.X."/>
        </authorList>
    </citation>
    <scope>NUCLEOTIDE SEQUENCE [LARGE SCALE GENOMIC DNA]</scope>
    <source>
        <strain evidence="2 3">Marx 270</strain>
    </source>
</reference>
<evidence type="ECO:0000256" key="1">
    <source>
        <dbReference type="SAM" id="MobiDB-lite"/>
    </source>
</evidence>
<feature type="region of interest" description="Disordered" evidence="1">
    <location>
        <begin position="66"/>
        <end position="85"/>
    </location>
</feature>
<feature type="compositionally biased region" description="Basic and acidic residues" evidence="1">
    <location>
        <begin position="266"/>
        <end position="277"/>
    </location>
</feature>
<organism evidence="2 3">
    <name type="scientific">Pisolithus tinctorius Marx 270</name>
    <dbReference type="NCBI Taxonomy" id="870435"/>
    <lineage>
        <taxon>Eukaryota</taxon>
        <taxon>Fungi</taxon>
        <taxon>Dikarya</taxon>
        <taxon>Basidiomycota</taxon>
        <taxon>Agaricomycotina</taxon>
        <taxon>Agaricomycetes</taxon>
        <taxon>Agaricomycetidae</taxon>
        <taxon>Boletales</taxon>
        <taxon>Sclerodermatineae</taxon>
        <taxon>Pisolithaceae</taxon>
        <taxon>Pisolithus</taxon>
    </lineage>
</organism>
<feature type="compositionally biased region" description="Acidic residues" evidence="1">
    <location>
        <begin position="74"/>
        <end position="85"/>
    </location>
</feature>
<keyword evidence="3" id="KW-1185">Reference proteome</keyword>
<dbReference type="InParanoid" id="A0A0C3P6C6"/>
<dbReference type="PANTHER" id="PTHR16291:SF0">
    <property type="entry name" value="NUCLEAR CAP-BINDING PROTEIN SUBUNIT 3"/>
    <property type="match status" value="1"/>
</dbReference>
<name>A0A0C3P6C6_PISTI</name>
<dbReference type="HOGENOM" id="CLU_057731_0_0_1"/>
<feature type="compositionally biased region" description="Basic and acidic residues" evidence="1">
    <location>
        <begin position="223"/>
        <end position="237"/>
    </location>
</feature>
<evidence type="ECO:0000313" key="2">
    <source>
        <dbReference type="EMBL" id="KIO03126.1"/>
    </source>
</evidence>
<accession>A0A0C3P6C6</accession>
<proteinExistence type="predicted"/>
<sequence>MDNIPEGVSYEETVTLSYDDSVPYEEQVSQQEPPAESAPTGQAALLNRIGATKVYLISDSVQTRTAKRKHSGLDEDDDDVDMDEDTQDLRGNALFLTGTPISHLPTARIFAYATHFDAQPLALEWINDNSCILVFESQAQARSAHRQLRKLLAEDIDMDGFVTAKPIPITMWPPEERINRSLGKGEGLKGIIRMRWARNDDIKKKGAKRESQFYKKYGPTAGKEGDGPLKKRRGDVEVDVSKLDAELDAYLGKDRRSSHSPPPSKMRSDYINERNGEHAGQNGDLRDRISVKRRGRWDGALGSRLSPGDRWTHVGEERREPRGRGRRDNRPRKTRQDLDDELDAFLNEKD</sequence>
<dbReference type="GO" id="GO:0003729">
    <property type="term" value="F:mRNA binding"/>
    <property type="evidence" value="ECO:0007669"/>
    <property type="project" value="InterPro"/>
</dbReference>
<dbReference type="OrthoDB" id="422106at2759"/>
<reference evidence="3" key="2">
    <citation type="submission" date="2015-01" db="EMBL/GenBank/DDBJ databases">
        <title>Evolutionary Origins and Diversification of the Mycorrhizal Mutualists.</title>
        <authorList>
            <consortium name="DOE Joint Genome Institute"/>
            <consortium name="Mycorrhizal Genomics Consortium"/>
            <person name="Kohler A."/>
            <person name="Kuo A."/>
            <person name="Nagy L.G."/>
            <person name="Floudas D."/>
            <person name="Copeland A."/>
            <person name="Barry K.W."/>
            <person name="Cichocki N."/>
            <person name="Veneault-Fourrey C."/>
            <person name="LaButti K."/>
            <person name="Lindquist E.A."/>
            <person name="Lipzen A."/>
            <person name="Lundell T."/>
            <person name="Morin E."/>
            <person name="Murat C."/>
            <person name="Riley R."/>
            <person name="Ohm R."/>
            <person name="Sun H."/>
            <person name="Tunlid A."/>
            <person name="Henrissat B."/>
            <person name="Grigoriev I.V."/>
            <person name="Hibbett D.S."/>
            <person name="Martin F."/>
        </authorList>
    </citation>
    <scope>NUCLEOTIDE SEQUENCE [LARGE SCALE GENOMIC DNA]</scope>
    <source>
        <strain evidence="3">Marx 270</strain>
    </source>
</reference>